<dbReference type="RefSeq" id="WP_217743971.1">
    <property type="nucleotide sequence ID" value="NZ_JAHOEI010000007.1"/>
</dbReference>
<gene>
    <name evidence="1" type="ORF">KSW82_03585</name>
</gene>
<protein>
    <submittedName>
        <fullName evidence="1">Uncharacterized protein</fullName>
    </submittedName>
</protein>
<reference evidence="1" key="1">
    <citation type="submission" date="2021-06" db="EMBL/GenBank/DDBJ databases">
        <title>Collection of gut derived symbiotic bacterial strains cultured from healthy donors.</title>
        <authorList>
            <person name="Lin H."/>
            <person name="Littmann E."/>
            <person name="Pamer E.G."/>
        </authorList>
    </citation>
    <scope>NUCLEOTIDE SEQUENCE</scope>
    <source>
        <strain evidence="1">MSK.21.74</strain>
    </source>
</reference>
<organism evidence="1 2">
    <name type="scientific">Segatella copri</name>
    <dbReference type="NCBI Taxonomy" id="165179"/>
    <lineage>
        <taxon>Bacteria</taxon>
        <taxon>Pseudomonadati</taxon>
        <taxon>Bacteroidota</taxon>
        <taxon>Bacteroidia</taxon>
        <taxon>Bacteroidales</taxon>
        <taxon>Prevotellaceae</taxon>
        <taxon>Segatella</taxon>
    </lineage>
</organism>
<evidence type="ECO:0000313" key="2">
    <source>
        <dbReference type="Proteomes" id="UP001196765"/>
    </source>
</evidence>
<dbReference type="Proteomes" id="UP001196765">
    <property type="component" value="Unassembled WGS sequence"/>
</dbReference>
<dbReference type="EMBL" id="JAHOEI010000007">
    <property type="protein sequence ID" value="MBV3386821.1"/>
    <property type="molecule type" value="Genomic_DNA"/>
</dbReference>
<comment type="caution">
    <text evidence="1">The sequence shown here is derived from an EMBL/GenBank/DDBJ whole genome shotgun (WGS) entry which is preliminary data.</text>
</comment>
<proteinExistence type="predicted"/>
<sequence>MTIIIKCFKGAIHVDKFGRRYRARTTFIIKQTPFAERFFLPNGMQVDKHTCLEKINEKRNEKIK</sequence>
<name>A0AAW4MZQ2_9BACT</name>
<accession>A0AAW4MZQ2</accession>
<dbReference type="AlphaFoldDB" id="A0AAW4MZQ2"/>
<evidence type="ECO:0000313" key="1">
    <source>
        <dbReference type="EMBL" id="MBV3386821.1"/>
    </source>
</evidence>